<accession>A0A103PYR0</accession>
<dbReference type="EMBL" id="LPHD01000176">
    <property type="protein sequence ID" value="KWA75477.1"/>
    <property type="molecule type" value="Genomic_DNA"/>
</dbReference>
<evidence type="ECO:0000313" key="2">
    <source>
        <dbReference type="Proteomes" id="UP000060630"/>
    </source>
</evidence>
<evidence type="ECO:0000313" key="1">
    <source>
        <dbReference type="EMBL" id="KWA75477.1"/>
    </source>
</evidence>
<name>A0A103PYR0_9BURK</name>
<organism evidence="1 2">
    <name type="scientific">Burkholderia ubonensis</name>
    <dbReference type="NCBI Taxonomy" id="101571"/>
    <lineage>
        <taxon>Bacteria</taxon>
        <taxon>Pseudomonadati</taxon>
        <taxon>Pseudomonadota</taxon>
        <taxon>Betaproteobacteria</taxon>
        <taxon>Burkholderiales</taxon>
        <taxon>Burkholderiaceae</taxon>
        <taxon>Burkholderia</taxon>
        <taxon>Burkholderia cepacia complex</taxon>
    </lineage>
</organism>
<dbReference type="AlphaFoldDB" id="A0A103PYR0"/>
<reference evidence="1 2" key="1">
    <citation type="submission" date="2015-11" db="EMBL/GenBank/DDBJ databases">
        <title>Expanding the genomic diversity of Burkholderia species for the development of highly accurate diagnostics.</title>
        <authorList>
            <person name="Sahl J."/>
            <person name="Keim P."/>
            <person name="Wagner D."/>
        </authorList>
    </citation>
    <scope>NUCLEOTIDE SEQUENCE [LARGE SCALE GENOMIC DNA]</scope>
    <source>
        <strain evidence="1 2">MSMB2087WGS</strain>
    </source>
</reference>
<proteinExistence type="predicted"/>
<protein>
    <submittedName>
        <fullName evidence="1">Uncharacterized protein</fullName>
    </submittedName>
</protein>
<sequence>MGCFGVGISRPVMLLLDRQRDGRGFWGSDAFNTFDAVLTDWERQACQDRRRGCSATRRQPE</sequence>
<comment type="caution">
    <text evidence="1">The sequence shown here is derived from an EMBL/GenBank/DDBJ whole genome shotgun (WGS) entry which is preliminary data.</text>
</comment>
<dbReference type="Proteomes" id="UP000060630">
    <property type="component" value="Unassembled WGS sequence"/>
</dbReference>
<dbReference type="RefSeq" id="WP_059653811.1">
    <property type="nucleotide sequence ID" value="NZ_LOXJ01000018.1"/>
</dbReference>
<gene>
    <name evidence="1" type="ORF">WL29_36285</name>
</gene>